<dbReference type="HOGENOM" id="CLU_006493_9_3_11"/>
<dbReference type="STRING" id="1531429.JI75_04840"/>
<dbReference type="PRINTS" id="PR00095">
    <property type="entry name" value="ANTSNTHASEI"/>
</dbReference>
<dbReference type="EMBL" id="CP009302">
    <property type="protein sequence ID" value="AJC12097.1"/>
    <property type="molecule type" value="Genomic_DNA"/>
</dbReference>
<dbReference type="KEGG" id="cbac:JI75_04840"/>
<evidence type="ECO:0000256" key="4">
    <source>
        <dbReference type="ARBA" id="ARBA00020653"/>
    </source>
</evidence>
<dbReference type="OrthoDB" id="3518032at2"/>
<evidence type="ECO:0000256" key="10">
    <source>
        <dbReference type="ARBA" id="ARBA00047683"/>
    </source>
</evidence>
<comment type="cofactor">
    <cofactor evidence="1">
        <name>Mg(2+)</name>
        <dbReference type="ChEBI" id="CHEBI:18420"/>
    </cofactor>
</comment>
<evidence type="ECO:0000256" key="2">
    <source>
        <dbReference type="ARBA" id="ARBA00011575"/>
    </source>
</evidence>
<dbReference type="GO" id="GO:0000162">
    <property type="term" value="P:L-tryptophan biosynthetic process"/>
    <property type="evidence" value="ECO:0007669"/>
    <property type="project" value="TreeGrafter"/>
</dbReference>
<keyword evidence="7" id="KW-0460">Magnesium</keyword>
<evidence type="ECO:0000259" key="12">
    <source>
        <dbReference type="Pfam" id="PF04715"/>
    </source>
</evidence>
<dbReference type="PANTHER" id="PTHR11236">
    <property type="entry name" value="AMINOBENZOATE/ANTHRANILATE SYNTHASE"/>
    <property type="match status" value="1"/>
</dbReference>
<dbReference type="GO" id="GO:0004049">
    <property type="term" value="F:anthranilate synthase activity"/>
    <property type="evidence" value="ECO:0007669"/>
    <property type="project" value="UniProtKB-EC"/>
</dbReference>
<evidence type="ECO:0000256" key="9">
    <source>
        <dbReference type="ARBA" id="ARBA00025634"/>
    </source>
</evidence>
<dbReference type="InterPro" id="IPR015890">
    <property type="entry name" value="Chorismate_C"/>
</dbReference>
<evidence type="ECO:0000256" key="8">
    <source>
        <dbReference type="ARBA" id="ARBA00023239"/>
    </source>
</evidence>
<reference evidence="13 14" key="2">
    <citation type="journal article" date="2015" name="Genome Announc.">
        <title>Complete Genome Sequence of Coriobacteriaceae Strain 68-1-3, a Novel Mucus-Degrading Isolate from the Swine Intestinal Tract.</title>
        <authorList>
            <person name="Looft T."/>
            <person name="Bayles D.O."/>
            <person name="Alt D.P."/>
            <person name="Stanton T.B."/>
        </authorList>
    </citation>
    <scope>NUCLEOTIDE SEQUENCE [LARGE SCALE GENOMIC DNA]</scope>
    <source>
        <strain evidence="13 14">68-1-3</strain>
    </source>
</reference>
<keyword evidence="6" id="KW-0479">Metal-binding</keyword>
<dbReference type="GO" id="GO:0046872">
    <property type="term" value="F:metal ion binding"/>
    <property type="evidence" value="ECO:0007669"/>
    <property type="project" value="UniProtKB-KW"/>
</dbReference>
<evidence type="ECO:0000313" key="14">
    <source>
        <dbReference type="Proteomes" id="UP000031121"/>
    </source>
</evidence>
<keyword evidence="14" id="KW-1185">Reference proteome</keyword>
<evidence type="ECO:0000256" key="5">
    <source>
        <dbReference type="ARBA" id="ARBA00022679"/>
    </source>
</evidence>
<dbReference type="InterPro" id="IPR006805">
    <property type="entry name" value="Anth_synth_I_N"/>
</dbReference>
<comment type="catalytic activity">
    <reaction evidence="10">
        <text>chorismate + L-glutamine = anthranilate + pyruvate + L-glutamate + H(+)</text>
        <dbReference type="Rhea" id="RHEA:21732"/>
        <dbReference type="ChEBI" id="CHEBI:15361"/>
        <dbReference type="ChEBI" id="CHEBI:15378"/>
        <dbReference type="ChEBI" id="CHEBI:16567"/>
        <dbReference type="ChEBI" id="CHEBI:29748"/>
        <dbReference type="ChEBI" id="CHEBI:29985"/>
        <dbReference type="ChEBI" id="CHEBI:58359"/>
        <dbReference type="EC" id="4.1.3.27"/>
    </reaction>
</comment>
<dbReference type="InterPro" id="IPR019999">
    <property type="entry name" value="Anth_synth_I-like"/>
</dbReference>
<organism evidence="13 14">
    <name type="scientific">Berryella intestinalis</name>
    <dbReference type="NCBI Taxonomy" id="1531429"/>
    <lineage>
        <taxon>Bacteria</taxon>
        <taxon>Bacillati</taxon>
        <taxon>Actinomycetota</taxon>
        <taxon>Coriobacteriia</taxon>
        <taxon>Eggerthellales</taxon>
        <taxon>Eggerthellaceae</taxon>
        <taxon>Berryella</taxon>
    </lineage>
</organism>
<dbReference type="EC" id="2.6.1.85" evidence="3"/>
<keyword evidence="5" id="KW-0808">Transferase</keyword>
<dbReference type="PANTHER" id="PTHR11236:SF48">
    <property type="entry name" value="ISOCHORISMATE SYNTHASE MENF"/>
    <property type="match status" value="1"/>
</dbReference>
<protein>
    <recommendedName>
        <fullName evidence="4">Anthranilate synthase component 1</fullName>
        <ecNumber evidence="3">2.6.1.85</ecNumber>
    </recommendedName>
</protein>
<reference evidence="14" key="1">
    <citation type="submission" date="2014-08" db="EMBL/GenBank/DDBJ databases">
        <title>Coriobacteriaceae sp. complete genome.</title>
        <authorList>
            <person name="Looft T."/>
            <person name="Bayles D.O."/>
            <person name="Stanton T.B."/>
        </authorList>
    </citation>
    <scope>NUCLEOTIDE SEQUENCE [LARGE SCALE GENOMIC DNA]</scope>
    <source>
        <strain evidence="14">68-1-3</strain>
    </source>
</reference>
<evidence type="ECO:0000313" key="13">
    <source>
        <dbReference type="EMBL" id="AJC12097.1"/>
    </source>
</evidence>
<evidence type="ECO:0000256" key="6">
    <source>
        <dbReference type="ARBA" id="ARBA00022723"/>
    </source>
</evidence>
<dbReference type="NCBIfam" id="TIGR00553">
    <property type="entry name" value="pabB"/>
    <property type="match status" value="1"/>
</dbReference>
<evidence type="ECO:0000256" key="3">
    <source>
        <dbReference type="ARBA" id="ARBA00013139"/>
    </source>
</evidence>
<dbReference type="Pfam" id="PF00425">
    <property type="entry name" value="Chorismate_bind"/>
    <property type="match status" value="1"/>
</dbReference>
<feature type="domain" description="Chorismate-utilising enzyme C-terminal" evidence="11">
    <location>
        <begin position="190"/>
        <end position="443"/>
    </location>
</feature>
<dbReference type="Pfam" id="PF04715">
    <property type="entry name" value="Anth_synt_I_N"/>
    <property type="match status" value="1"/>
</dbReference>
<dbReference type="GO" id="GO:0046820">
    <property type="term" value="F:4-amino-4-deoxychorismate synthase activity"/>
    <property type="evidence" value="ECO:0007669"/>
    <property type="project" value="UniProtKB-EC"/>
</dbReference>
<evidence type="ECO:0000259" key="11">
    <source>
        <dbReference type="Pfam" id="PF00425"/>
    </source>
</evidence>
<accession>A0A0A8BAF6</accession>
<feature type="domain" description="Anthranilate synthase component I N-terminal" evidence="12">
    <location>
        <begin position="14"/>
        <end position="145"/>
    </location>
</feature>
<proteinExistence type="predicted"/>
<comment type="function">
    <text evidence="9">Part of a heterotetrameric complex that catalyzes the two-step biosynthesis of anthranilate, an intermediate in the biosynthesis of L-tryptophan. In the first step, the glutamine-binding beta subunit (TrpG) of anthranilate synthase (AS) provides the glutamine amidotransferase activity which generates ammonia as a substrate that, along with chorismate, is used in the second step, catalyzed by the large alpha subunit of AS (TrpE) to produce anthranilate. In the absence of TrpG, TrpE can synthesize anthranilate directly from chorismate and high concentrations of ammonia.</text>
</comment>
<keyword evidence="8" id="KW-0456">Lyase</keyword>
<dbReference type="Proteomes" id="UP000031121">
    <property type="component" value="Chromosome"/>
</dbReference>
<dbReference type="RefSeq" id="WP_039689157.1">
    <property type="nucleotide sequence ID" value="NZ_CP009302.1"/>
</dbReference>
<sequence length="460" mass="50574">MTRIERIEPYAPLAQVFDCVQTQPGTVFLDSSSEGGLGRFSILGLSPYLVLEQIDGRTFENGREVRSNLSDALKGRLARLDGRDRGPQAPELPFCAGALGFFSYDYGRAAECGPSRHARETRVPDAWFAFHDLVLVEDRRTRTLWACYQGESTDIGEMSRTARALAAAKAPFVSQAGPTSPGAVSADFTKAEYERAVRELRRYIERGHTYVGNLTQRMRVRTGRDPRAAYRALREGSPAPYSAYIDGGNWKVLCSSMERFARSDGKTIETRPIKGTRKRGATPDEDAAMRRELERSEKERSELLMIVDLERNDLARVCRPDSVVVPSHCAVEEYATVFHLVSTVAGTLRDGVSSLDALESAFPGGSVTGAPKIETMRIIDELERSRRGLYTGSIGYLSARGGCDFNIVIRTAVWEDGAYTLGVGGGITYDSDPAFEYDECLLKAKAVLEAIGAGGAHVRR</sequence>
<dbReference type="AlphaFoldDB" id="A0A0A8BAF6"/>
<gene>
    <name evidence="13" type="ORF">JI75_04840</name>
</gene>
<dbReference type="GO" id="GO:0009396">
    <property type="term" value="P:folic acid-containing compound biosynthetic process"/>
    <property type="evidence" value="ECO:0007669"/>
    <property type="project" value="InterPro"/>
</dbReference>
<dbReference type="SUPFAM" id="SSF56322">
    <property type="entry name" value="ADC synthase"/>
    <property type="match status" value="1"/>
</dbReference>
<comment type="subunit">
    <text evidence="2">Heterotetramer consisting of two non-identical subunits: a beta subunit (TrpG) and a large alpha subunit (TrpE).</text>
</comment>
<name>A0A0A8BAF6_9ACTN</name>
<dbReference type="InterPro" id="IPR005801">
    <property type="entry name" value="ADC_synthase"/>
</dbReference>
<evidence type="ECO:0000256" key="1">
    <source>
        <dbReference type="ARBA" id="ARBA00001946"/>
    </source>
</evidence>
<dbReference type="InterPro" id="IPR005802">
    <property type="entry name" value="ADC_synth_comp_1"/>
</dbReference>
<evidence type="ECO:0000256" key="7">
    <source>
        <dbReference type="ARBA" id="ARBA00022842"/>
    </source>
</evidence>
<dbReference type="Gene3D" id="3.60.120.10">
    <property type="entry name" value="Anthranilate synthase"/>
    <property type="match status" value="1"/>
</dbReference>